<feature type="region of interest" description="Disordered" evidence="1">
    <location>
        <begin position="1030"/>
        <end position="1129"/>
    </location>
</feature>
<dbReference type="Pfam" id="PF07173">
    <property type="entry name" value="GRDP-like"/>
    <property type="match status" value="1"/>
</dbReference>
<dbReference type="AlphaFoldDB" id="A0AAN8JKD8"/>
<reference evidence="2 3" key="1">
    <citation type="submission" date="2024-01" db="EMBL/GenBank/DDBJ databases">
        <title>The genome of the rayed Mediterranean limpet Patella caerulea (Linnaeus, 1758).</title>
        <authorList>
            <person name="Anh-Thu Weber A."/>
            <person name="Halstead-Nussloch G."/>
        </authorList>
    </citation>
    <scope>NUCLEOTIDE SEQUENCE [LARGE SCALE GENOMIC DNA]</scope>
    <source>
        <strain evidence="2">AATW-2023a</strain>
        <tissue evidence="2">Whole specimen</tissue>
    </source>
</reference>
<sequence>MAEALYDSPVAFDPDNFDFSIDLVSAAIYHLEFLAEVNKTPYLQSDSVIRNAIYRYECLWLPFYAKFNEGLNLAAPIDIEWVWHCHMLCPGSYAKDCMNIVGKVLDHQLTNKNSRAESLEDTRALWEEEYTKEKFVISQESVIDIPEIYCSKISYDIIAASLRQKEFYYQVSLPHYRDLKFITHSVLRYKKFLYLKKCYPGMFIVPCYDIDLIWHTHQLHPVIYQFDTECFIGHLFNHDDSVNDRAAGSRLSRAEYATRNLWKKMFGEKFSLFGSMFRGMSPHGKLYKPSVDDTYKVSTKKSKVLLESVEMSGLPYDTKNYKLKIWYKTGYQNFNKSLYVCDVIARMKGSYDKLESEQRLMKNFSFDTKYNNHIHFELSRQEGMFCFSAHEPCEEGRWSLLKVIQAAERGPISNASEVSLGTEISAKVKVSLTTPDPGPCTLRLDCGGYQNCIMPENIEQLWGPIPLRRLPPGMDNNCSVASHRLLNHAGETAYTCRIIHSLPLLMSAVHVFYRDKMAAVAHLIASDQLPLPQMVDNAEKCITLNPKIGERALLIKNHSGDWGVVIGRWAGVRKGVKPIRPTKTSPGRRGIPPSPGYLDISFYKINNKRWHEMSLQDAYTSGNFKFKIDASIVELDQGMIEIDTKRNEVAENLALAFCVSLLHVLCQPRPEAWEPGQPMKSEEKQYPGRRFQVPSEQLSLIVAAGFLIATPCGYFIRKAKENRSLHGATNEEEPRVWVPDASPSGMWGASTSNKPTMFGQNNDSEDLGIMNAAVEADNVFGKKEPSISSDDSDDESVSNEVHEDMVEVDYHASAHDHDDSIILGQEEDEDDDEENIDEIEAALPDDAAGDDLEEEQPEEGTNDFDHVDDDPVEDNDVDLGYGVDADEDVEENEAAEFDNVLGTASEDYGYGASFGDDPEAGEDDINFADTDDLGYGGQVFGDNDHNDIEDGFGANIDDPVGGMFGDSGDFSTNYAEDDYETWGYGAETETGNYEEYDIGEDYTESTNVDHFGHSTEVDAIAGTSNDNYDRGGFSNADNEDGAFNTRVDDFGDYTGGRRYSGDGFSGNDGDFSGGDGGYSGGSGGDGGYSGGDGGYSGGDGGGGGGFSDSGGGGGGGDGGGGASCGGCGG</sequence>
<feature type="compositionally biased region" description="Acidic residues" evidence="1">
    <location>
        <begin position="847"/>
        <end position="877"/>
    </location>
</feature>
<protein>
    <submittedName>
        <fullName evidence="2">Uncharacterized protein</fullName>
    </submittedName>
</protein>
<organism evidence="2 3">
    <name type="scientific">Patella caerulea</name>
    <name type="common">Rayed Mediterranean limpet</name>
    <dbReference type="NCBI Taxonomy" id="87958"/>
    <lineage>
        <taxon>Eukaryota</taxon>
        <taxon>Metazoa</taxon>
        <taxon>Spiralia</taxon>
        <taxon>Lophotrochozoa</taxon>
        <taxon>Mollusca</taxon>
        <taxon>Gastropoda</taxon>
        <taxon>Patellogastropoda</taxon>
        <taxon>Patelloidea</taxon>
        <taxon>Patellidae</taxon>
        <taxon>Patella</taxon>
    </lineage>
</organism>
<comment type="caution">
    <text evidence="2">The sequence shown here is derived from an EMBL/GenBank/DDBJ whole genome shotgun (WGS) entry which is preliminary data.</text>
</comment>
<proteinExistence type="predicted"/>
<dbReference type="Proteomes" id="UP001347796">
    <property type="component" value="Unassembled WGS sequence"/>
</dbReference>
<accession>A0AAN8JKD8</accession>
<dbReference type="EMBL" id="JAZGQO010000010">
    <property type="protein sequence ID" value="KAK6176915.1"/>
    <property type="molecule type" value="Genomic_DNA"/>
</dbReference>
<evidence type="ECO:0000313" key="3">
    <source>
        <dbReference type="Proteomes" id="UP001347796"/>
    </source>
</evidence>
<dbReference type="PANTHER" id="PTHR34365">
    <property type="entry name" value="ENOLASE (DUF1399)"/>
    <property type="match status" value="1"/>
</dbReference>
<keyword evidence="3" id="KW-1185">Reference proteome</keyword>
<dbReference type="PANTHER" id="PTHR34365:SF7">
    <property type="entry name" value="GLYCINE-RICH DOMAIN-CONTAINING PROTEIN 1"/>
    <property type="match status" value="1"/>
</dbReference>
<gene>
    <name evidence="2" type="ORF">SNE40_015121</name>
</gene>
<evidence type="ECO:0000256" key="1">
    <source>
        <dbReference type="SAM" id="MobiDB-lite"/>
    </source>
</evidence>
<evidence type="ECO:0000313" key="2">
    <source>
        <dbReference type="EMBL" id="KAK6176915.1"/>
    </source>
</evidence>
<feature type="region of interest" description="Disordered" evidence="1">
    <location>
        <begin position="726"/>
        <end position="750"/>
    </location>
</feature>
<feature type="compositionally biased region" description="Gly residues" evidence="1">
    <location>
        <begin position="1063"/>
        <end position="1129"/>
    </location>
</feature>
<name>A0AAN8JKD8_PATCE</name>
<feature type="region of interest" description="Disordered" evidence="1">
    <location>
        <begin position="843"/>
        <end position="890"/>
    </location>
</feature>
<dbReference type="InterPro" id="IPR009836">
    <property type="entry name" value="GRDP-like"/>
</dbReference>